<proteinExistence type="predicted"/>
<dbReference type="Pfam" id="PF04230">
    <property type="entry name" value="PS_pyruv_trans"/>
    <property type="match status" value="1"/>
</dbReference>
<feature type="domain" description="Polysaccharide pyruvyl transferase" evidence="1">
    <location>
        <begin position="164"/>
        <end position="333"/>
    </location>
</feature>
<dbReference type="EMBL" id="FCOL02000044">
    <property type="protein sequence ID" value="SAL78426.1"/>
    <property type="molecule type" value="Genomic_DNA"/>
</dbReference>
<gene>
    <name evidence="2" type="ORF">AWB67_05265</name>
</gene>
<keyword evidence="3" id="KW-1185">Reference proteome</keyword>
<dbReference type="Proteomes" id="UP000054925">
    <property type="component" value="Unassembled WGS sequence"/>
</dbReference>
<sequence>MRPSGDLVGTLFIGAFDRHNFGDLLFAHVAEALSGRADAIFAGVTERDLRAFGGHRVEALPALATRLRDSAVSLVHVGGELLTCDVYEAAVMTLSDTDAQKAIARFDARPRERIAWARAALGTDALAPYLASREMFPGAMRVVYDAVGGVDLDSRDDPMRAEVLAKLAAADDLSVRDRHTQALLEGWGVKARLVPDSAVMVAELFGERIRERAREGAVRQVLRSFPDGYLAVQFSADFADDDTLARIASQLDRTARRTALGVVFFRAGAAPWHDDASCYERTAARMRTLPVTIFRSLNLWDICALIAHGRAYLGGSLHGRIVAMAFGLPRVNLRHPARALSSMTKQTAFAATWDAADMPAAVAIDEICDAIDSALATDEARRKRLALDLADAYHRASPTNHR</sequence>
<dbReference type="GO" id="GO:0016740">
    <property type="term" value="F:transferase activity"/>
    <property type="evidence" value="ECO:0007669"/>
    <property type="project" value="UniProtKB-KW"/>
</dbReference>
<evidence type="ECO:0000313" key="3">
    <source>
        <dbReference type="Proteomes" id="UP000054925"/>
    </source>
</evidence>
<dbReference type="InterPro" id="IPR007345">
    <property type="entry name" value="Polysacch_pyruvyl_Trfase"/>
</dbReference>
<evidence type="ECO:0000259" key="1">
    <source>
        <dbReference type="Pfam" id="PF04230"/>
    </source>
</evidence>
<name>A0A158KBB6_9BURK</name>
<comment type="caution">
    <text evidence="2">The sequence shown here is derived from an EMBL/GenBank/DDBJ whole genome shotgun (WGS) entry which is preliminary data.</text>
</comment>
<accession>A0A158KBB6</accession>
<reference evidence="2" key="1">
    <citation type="submission" date="2016-01" db="EMBL/GenBank/DDBJ databases">
        <authorList>
            <person name="Peeters C."/>
        </authorList>
    </citation>
    <scope>NUCLEOTIDE SEQUENCE [LARGE SCALE GENOMIC DNA]</scope>
    <source>
        <strain evidence="2">LMG 22937</strain>
    </source>
</reference>
<evidence type="ECO:0000313" key="2">
    <source>
        <dbReference type="EMBL" id="SAL78426.1"/>
    </source>
</evidence>
<dbReference type="RefSeq" id="WP_087659116.1">
    <property type="nucleotide sequence ID" value="NZ_FCOL02000044.1"/>
</dbReference>
<keyword evidence="2" id="KW-0808">Transferase</keyword>
<protein>
    <submittedName>
        <fullName evidence="2">Polysaccharide pyruvyl transferase</fullName>
    </submittedName>
</protein>
<dbReference type="AlphaFoldDB" id="A0A158KBB6"/>
<organism evidence="2 3">
    <name type="scientific">Caballeronia terrestris</name>
    <dbReference type="NCBI Taxonomy" id="1226301"/>
    <lineage>
        <taxon>Bacteria</taxon>
        <taxon>Pseudomonadati</taxon>
        <taxon>Pseudomonadota</taxon>
        <taxon>Betaproteobacteria</taxon>
        <taxon>Burkholderiales</taxon>
        <taxon>Burkholderiaceae</taxon>
        <taxon>Caballeronia</taxon>
    </lineage>
</organism>
<dbReference type="OrthoDB" id="1425928at2"/>